<evidence type="ECO:0000313" key="5">
    <source>
        <dbReference type="Proteomes" id="UP000515663"/>
    </source>
</evidence>
<evidence type="ECO:0000256" key="1">
    <source>
        <dbReference type="ARBA" id="ARBA00022741"/>
    </source>
</evidence>
<dbReference type="GO" id="GO:0006355">
    <property type="term" value="P:regulation of DNA-templated transcription"/>
    <property type="evidence" value="ECO:0007669"/>
    <property type="project" value="InterPro"/>
</dbReference>
<dbReference type="SMART" id="SM00421">
    <property type="entry name" value="HTH_LUXR"/>
    <property type="match status" value="1"/>
</dbReference>
<dbReference type="InterPro" id="IPR036388">
    <property type="entry name" value="WH-like_DNA-bd_sf"/>
</dbReference>
<dbReference type="Pfam" id="PF13191">
    <property type="entry name" value="AAA_16"/>
    <property type="match status" value="1"/>
</dbReference>
<dbReference type="AlphaFoldDB" id="A0A7D7LZ87"/>
<dbReference type="KEGG" id="gji:H1R19_10315"/>
<dbReference type="InterPro" id="IPR027417">
    <property type="entry name" value="P-loop_NTPase"/>
</dbReference>
<dbReference type="GO" id="GO:0005524">
    <property type="term" value="F:ATP binding"/>
    <property type="evidence" value="ECO:0007669"/>
    <property type="project" value="UniProtKB-KW"/>
</dbReference>
<dbReference type="Gene3D" id="1.25.40.10">
    <property type="entry name" value="Tetratricopeptide repeat domain"/>
    <property type="match status" value="1"/>
</dbReference>
<dbReference type="Proteomes" id="UP000515663">
    <property type="component" value="Chromosome"/>
</dbReference>
<dbReference type="PRINTS" id="PR00038">
    <property type="entry name" value="HTHLUXR"/>
</dbReference>
<dbReference type="SUPFAM" id="SSF52540">
    <property type="entry name" value="P-loop containing nucleoside triphosphate hydrolases"/>
    <property type="match status" value="1"/>
</dbReference>
<protein>
    <submittedName>
        <fullName evidence="4">AAA family ATPase</fullName>
    </submittedName>
</protein>
<dbReference type="InterPro" id="IPR011990">
    <property type="entry name" value="TPR-like_helical_dom_sf"/>
</dbReference>
<dbReference type="CDD" id="cd06170">
    <property type="entry name" value="LuxR_C_like"/>
    <property type="match status" value="1"/>
</dbReference>
<dbReference type="GO" id="GO:0004016">
    <property type="term" value="F:adenylate cyclase activity"/>
    <property type="evidence" value="ECO:0007669"/>
    <property type="project" value="TreeGrafter"/>
</dbReference>
<dbReference type="Pfam" id="PF00196">
    <property type="entry name" value="GerE"/>
    <property type="match status" value="1"/>
</dbReference>
<dbReference type="PROSITE" id="PS50043">
    <property type="entry name" value="HTH_LUXR_2"/>
    <property type="match status" value="1"/>
</dbReference>
<dbReference type="InterPro" id="IPR016032">
    <property type="entry name" value="Sig_transdc_resp-reg_C-effctor"/>
</dbReference>
<dbReference type="InterPro" id="IPR000792">
    <property type="entry name" value="Tscrpt_reg_LuxR_C"/>
</dbReference>
<evidence type="ECO:0000259" key="3">
    <source>
        <dbReference type="PROSITE" id="PS50043"/>
    </source>
</evidence>
<organism evidence="4 5">
    <name type="scientific">Gordonia jinghuaiqii</name>
    <dbReference type="NCBI Taxonomy" id="2758710"/>
    <lineage>
        <taxon>Bacteria</taxon>
        <taxon>Bacillati</taxon>
        <taxon>Actinomycetota</taxon>
        <taxon>Actinomycetes</taxon>
        <taxon>Mycobacteriales</taxon>
        <taxon>Gordoniaceae</taxon>
        <taxon>Gordonia</taxon>
    </lineage>
</organism>
<dbReference type="RefSeq" id="WP_219851343.1">
    <property type="nucleotide sequence ID" value="NZ_CP059491.1"/>
</dbReference>
<dbReference type="SUPFAM" id="SSF48452">
    <property type="entry name" value="TPR-like"/>
    <property type="match status" value="1"/>
</dbReference>
<accession>A0A7D7LZ87</accession>
<dbReference type="InterPro" id="IPR041664">
    <property type="entry name" value="AAA_16"/>
</dbReference>
<keyword evidence="2" id="KW-0067">ATP-binding</keyword>
<reference evidence="5" key="1">
    <citation type="submission" date="2020-07" db="EMBL/GenBank/DDBJ databases">
        <title>novel species isolated from the respiratory tract of Marmot.</title>
        <authorList>
            <person name="Zhang G."/>
        </authorList>
    </citation>
    <scope>NUCLEOTIDE SEQUENCE [LARGE SCALE GENOMIC DNA]</scope>
    <source>
        <strain evidence="5">686</strain>
    </source>
</reference>
<dbReference type="EMBL" id="CP059491">
    <property type="protein sequence ID" value="QMT03438.1"/>
    <property type="molecule type" value="Genomic_DNA"/>
</dbReference>
<sequence length="903" mass="95814">MVLGRAREQLAIDRVVSAARIGTSGVLALTGEPGVGKTALLRWTLTRLDGFRVLRAVGTEPEREVPFAGLLGLLRPALHLMDGIAAPQARALAMALALEEGEAGDRFAIGAATLSLLSRYADDGPVAVLVDDLQWIDGPSVDALLFAARRLSADPIAVVLAGREDEVGEVLAGVDEVRLSGIDRAGVRALVDSLTGAPVNEEWVTRVFELTGGNPLAVAELAVNPDALPPRASAVPATLSASLVDAFSRRLRPLDDTTRAVLLVAVICNGDLRLTGVVCAASDLDPGRLALAADAGLVEVTGGEITFRHPLVRSAIYRDAAPDRRRSVHAAVAAALPAEDVDRRAWHLAEALWAPDAEAAALLHSAGERAADRSAWSVASAAYERAARLSPTAESANGRLLAAASAAWSAGHGPRALALLDELTAAPRSGTEVQALELRAVIAARSGSLREGITLLERAALAGDSPDTRARLLAEAMHANFFLADGTVTRRLVGPLSEALAGATTARARAMGTLALGVAKVLAGTGGIAELRAVVPLLADNPELHGDEYDTSWLLYAPLFLRDTGTGRGLRARIEDARGRAGVGVLPGLLFQVARDGATSDAWHRAAADYTEAIRLARDTGQTTELAMGLAGLAWLQARTGQDDDCRTHAQQALALGHDREIRAAQMWALLALGDLALAGTDVQETLRRLRAVDELLTERGVDDPDLSPHPDLVDTLLRLGRPAEATRLAHDHLLAADRKGQPWSRARARRAVGLVTPDFDEPFGQALDLHADTPDVFETARTELAFGERLRRDARRVEARRHLREALRTFSGLGAEPWADRAATELDLTGERVEHRPLGGVAALTPQELQVGLLLADGRTTREAAAALFLSPKTVEYHLRKVYRKLGIRSRAELSEAVTSAC</sequence>
<evidence type="ECO:0000256" key="2">
    <source>
        <dbReference type="ARBA" id="ARBA00022840"/>
    </source>
</evidence>
<dbReference type="GO" id="GO:0005737">
    <property type="term" value="C:cytoplasm"/>
    <property type="evidence" value="ECO:0007669"/>
    <property type="project" value="TreeGrafter"/>
</dbReference>
<name>A0A7D7LZ87_9ACTN</name>
<gene>
    <name evidence="4" type="ORF">H1R19_10315</name>
</gene>
<dbReference type="SUPFAM" id="SSF46894">
    <property type="entry name" value="C-terminal effector domain of the bipartite response regulators"/>
    <property type="match status" value="1"/>
</dbReference>
<keyword evidence="1" id="KW-0547">Nucleotide-binding</keyword>
<feature type="domain" description="HTH luxR-type" evidence="3">
    <location>
        <begin position="838"/>
        <end position="902"/>
    </location>
</feature>
<dbReference type="PANTHER" id="PTHR16305">
    <property type="entry name" value="TESTICULAR SOLUBLE ADENYLYL CYCLASE"/>
    <property type="match status" value="1"/>
</dbReference>
<keyword evidence="5" id="KW-1185">Reference proteome</keyword>
<dbReference type="PANTHER" id="PTHR16305:SF35">
    <property type="entry name" value="TRANSCRIPTIONAL ACTIVATOR DOMAIN"/>
    <property type="match status" value="1"/>
</dbReference>
<proteinExistence type="predicted"/>
<evidence type="ECO:0000313" key="4">
    <source>
        <dbReference type="EMBL" id="QMT03438.1"/>
    </source>
</evidence>
<dbReference type="GO" id="GO:0003677">
    <property type="term" value="F:DNA binding"/>
    <property type="evidence" value="ECO:0007669"/>
    <property type="project" value="InterPro"/>
</dbReference>
<dbReference type="Gene3D" id="1.10.10.10">
    <property type="entry name" value="Winged helix-like DNA-binding domain superfamily/Winged helix DNA-binding domain"/>
    <property type="match status" value="1"/>
</dbReference>